<comment type="caution">
    <text evidence="4">The sequence shown here is derived from an EMBL/GenBank/DDBJ whole genome shotgun (WGS) entry which is preliminary data.</text>
</comment>
<dbReference type="AlphaFoldDB" id="L8WIE7"/>
<dbReference type="PANTHER" id="PTHR37534">
    <property type="entry name" value="TRANSCRIPTIONAL ACTIVATOR PROTEIN UGA3"/>
    <property type="match status" value="1"/>
</dbReference>
<dbReference type="SUPFAM" id="SSF57701">
    <property type="entry name" value="Zn2/Cys6 DNA-binding domain"/>
    <property type="match status" value="1"/>
</dbReference>
<evidence type="ECO:0000256" key="2">
    <source>
        <dbReference type="SAM" id="MobiDB-lite"/>
    </source>
</evidence>
<dbReference type="Proteomes" id="UP000011668">
    <property type="component" value="Unassembled WGS sequence"/>
</dbReference>
<evidence type="ECO:0000256" key="1">
    <source>
        <dbReference type="ARBA" id="ARBA00023242"/>
    </source>
</evidence>
<dbReference type="EMBL" id="AFRT01003287">
    <property type="protein sequence ID" value="ELU36507.1"/>
    <property type="molecule type" value="Genomic_DNA"/>
</dbReference>
<proteinExistence type="predicted"/>
<dbReference type="CDD" id="cd00067">
    <property type="entry name" value="GAL4"/>
    <property type="match status" value="1"/>
</dbReference>
<dbReference type="HOGENOM" id="CLU_018785_1_0_1"/>
<feature type="domain" description="Zn(2)-C6 fungal-type" evidence="3">
    <location>
        <begin position="128"/>
        <end position="154"/>
    </location>
</feature>
<evidence type="ECO:0000313" key="5">
    <source>
        <dbReference type="Proteomes" id="UP000011668"/>
    </source>
</evidence>
<gene>
    <name evidence="4" type="ORF">AG1IA_09463</name>
</gene>
<keyword evidence="5" id="KW-1185">Reference proteome</keyword>
<evidence type="ECO:0000259" key="3">
    <source>
        <dbReference type="Pfam" id="PF00172"/>
    </source>
</evidence>
<dbReference type="InterPro" id="IPR036864">
    <property type="entry name" value="Zn2-C6_fun-type_DNA-bd_sf"/>
</dbReference>
<feature type="compositionally biased region" description="Polar residues" evidence="2">
    <location>
        <begin position="194"/>
        <end position="209"/>
    </location>
</feature>
<feature type="region of interest" description="Disordered" evidence="2">
    <location>
        <begin position="155"/>
        <end position="244"/>
    </location>
</feature>
<dbReference type="Gene3D" id="4.10.240.10">
    <property type="entry name" value="Zn(2)-C6 fungal-type DNA-binding domain"/>
    <property type="match status" value="1"/>
</dbReference>
<feature type="compositionally biased region" description="Polar residues" evidence="2">
    <location>
        <begin position="219"/>
        <end position="228"/>
    </location>
</feature>
<reference evidence="4 5" key="1">
    <citation type="journal article" date="2013" name="Nat. Commun.">
        <title>The evolution and pathogenic mechanisms of the rice sheath blight pathogen.</title>
        <authorList>
            <person name="Zheng A."/>
            <person name="Lin R."/>
            <person name="Xu L."/>
            <person name="Qin P."/>
            <person name="Tang C."/>
            <person name="Ai P."/>
            <person name="Zhang D."/>
            <person name="Liu Y."/>
            <person name="Sun Z."/>
            <person name="Feng H."/>
            <person name="Wang Y."/>
            <person name="Chen Y."/>
            <person name="Liang X."/>
            <person name="Fu R."/>
            <person name="Li Q."/>
            <person name="Zhang J."/>
            <person name="Yu X."/>
            <person name="Xie Z."/>
            <person name="Ding L."/>
            <person name="Guan P."/>
            <person name="Tang J."/>
            <person name="Liang Y."/>
            <person name="Wang S."/>
            <person name="Deng Q."/>
            <person name="Li S."/>
            <person name="Zhu J."/>
            <person name="Wang L."/>
            <person name="Liu H."/>
            <person name="Li P."/>
        </authorList>
    </citation>
    <scope>NUCLEOTIDE SEQUENCE [LARGE SCALE GENOMIC DNA]</scope>
    <source>
        <strain evidence="5">AG-1 IA</strain>
    </source>
</reference>
<name>L8WIE7_THACA</name>
<dbReference type="Pfam" id="PF00172">
    <property type="entry name" value="Zn_clus"/>
    <property type="match status" value="1"/>
</dbReference>
<dbReference type="STRING" id="983506.L8WIE7"/>
<dbReference type="GO" id="GO:0000981">
    <property type="term" value="F:DNA-binding transcription factor activity, RNA polymerase II-specific"/>
    <property type="evidence" value="ECO:0007669"/>
    <property type="project" value="InterPro"/>
</dbReference>
<sequence length="711" mass="79572">MGCSCLFWSSTRASEASAVHHERTPTVLGKHEPRAWATKKLMWCTFLAWTLRYAAQLVYGLGIIRIQRRSPRLTVCGIGATQGLVPSHHVAGSSSSPFSFAQVLMVTSYWKPECQPLTEVGTDWSIPRRKKKCDETQPFCTRCIRSGRQCEGYAPLESPDIKGIMRRGKATPAQKHVPPPRSSNTPESQKEHTTLSSPISTNVSDQPSDPQTPPLDPNITLSQSSDTDSAFPLSPPDTAPWQPSVLTSGVRYVTEGKGGGLAGRWLESLDPGAGLRSGDGEDRWTDTYGQETRAYETSWPMFHGDDQAMAPNLPSAFISEVAADEELEDDPEGAKYEMCTVPVLDANTVDNTLPFILECYARWIHLVIFEPSKAANPMKDTIIAQFMRSPDERPKMILLANVVGSLGRSLRYDARVSQLVDYLRTEAYGNIAKFLSDQPADERERDRQSALAALDLMMEAGQSFRNPWACPEPLDQYPNLPNAVMSASVNIRHFATTDIIVSITTGRPMFFRYDTSYSPQILEMIKDGRYGMQWLHGIADQYIVILAHINVLFEEFGTKASMEHVAEIENQISEVGSFTERSADPVSTVWRYTVRECWKMTMYIYLYMVGSLATYLQFQTNCPVKVLCGASTVDSRVLPRVKSFTRLIDAVTPDRAVIQRRMFGLQECLNPGSCGYDAMNMLIDVWRRTEAENRPAVWYDLRLAAFRVTGI</sequence>
<dbReference type="InterPro" id="IPR001138">
    <property type="entry name" value="Zn2Cys6_DnaBD"/>
</dbReference>
<dbReference type="PANTHER" id="PTHR37534:SF46">
    <property type="entry name" value="ZN(II)2CYS6 TRANSCRIPTION FACTOR (EUROFUNG)"/>
    <property type="match status" value="1"/>
</dbReference>
<accession>L8WIE7</accession>
<protein>
    <submittedName>
        <fullName evidence="4">Fungal zn(2)-Cys(6) binuclear cluster domain-containing protein</fullName>
    </submittedName>
</protein>
<dbReference type="OrthoDB" id="5419315at2759"/>
<evidence type="ECO:0000313" key="4">
    <source>
        <dbReference type="EMBL" id="ELU36507.1"/>
    </source>
</evidence>
<dbReference type="GO" id="GO:0008270">
    <property type="term" value="F:zinc ion binding"/>
    <property type="evidence" value="ECO:0007669"/>
    <property type="project" value="InterPro"/>
</dbReference>
<organism evidence="4 5">
    <name type="scientific">Thanatephorus cucumeris (strain AG1-IA)</name>
    <name type="common">Rice sheath blight fungus</name>
    <name type="synonym">Rhizoctonia solani</name>
    <dbReference type="NCBI Taxonomy" id="983506"/>
    <lineage>
        <taxon>Eukaryota</taxon>
        <taxon>Fungi</taxon>
        <taxon>Dikarya</taxon>
        <taxon>Basidiomycota</taxon>
        <taxon>Agaricomycotina</taxon>
        <taxon>Agaricomycetes</taxon>
        <taxon>Cantharellales</taxon>
        <taxon>Ceratobasidiaceae</taxon>
        <taxon>Rhizoctonia</taxon>
        <taxon>Rhizoctonia solani AG-1</taxon>
    </lineage>
</organism>
<keyword evidence="1" id="KW-0539">Nucleus</keyword>